<evidence type="ECO:0000313" key="2">
    <source>
        <dbReference type="EMBL" id="MYG38622.1"/>
    </source>
</evidence>
<organism evidence="2">
    <name type="scientific">Synechococcus sp. SB0676_bin_10</name>
    <dbReference type="NCBI Taxonomy" id="2604869"/>
    <lineage>
        <taxon>Bacteria</taxon>
        <taxon>Bacillati</taxon>
        <taxon>Cyanobacteriota</taxon>
        <taxon>Cyanophyceae</taxon>
        <taxon>Synechococcales</taxon>
        <taxon>Synechococcaceae</taxon>
        <taxon>Synechococcus</taxon>
    </lineage>
</organism>
<accession>A0A6B1FEC9</accession>
<comment type="caution">
    <text evidence="2">The sequence shown here is derived from an EMBL/GenBank/DDBJ whole genome shotgun (WGS) entry which is preliminary data.</text>
</comment>
<feature type="non-terminal residue" evidence="2">
    <location>
        <position position="71"/>
    </location>
</feature>
<dbReference type="PANTHER" id="PTHR43445:SF3">
    <property type="entry name" value="UDP-N-ACETYLMURAMATE--L-ALANINE LIGASE"/>
    <property type="match status" value="1"/>
</dbReference>
<protein>
    <submittedName>
        <fullName evidence="2">UDP-N-acetylmuramate--L-alanine ligase</fullName>
    </submittedName>
</protein>
<dbReference type="SUPFAM" id="SSF51984">
    <property type="entry name" value="MurCD N-terminal domain"/>
    <property type="match status" value="1"/>
</dbReference>
<feature type="domain" description="Mur ligase N-terminal catalytic" evidence="1">
    <location>
        <begin position="11"/>
        <end position="63"/>
    </location>
</feature>
<sequence length="71" mass="7467">MTHTLDPRRPVHFVGIGGAGMSALAEILMARGFGVSGSDICNSNSINTLRGAGARITLQQDSRAVEALRKD</sequence>
<reference evidence="2" key="1">
    <citation type="submission" date="2019-09" db="EMBL/GenBank/DDBJ databases">
        <title>Characterisation of the sponge microbiome using genome-centric metagenomics.</title>
        <authorList>
            <person name="Engelberts J.P."/>
            <person name="Robbins S.J."/>
            <person name="De Goeij J.M."/>
            <person name="Aranda M."/>
            <person name="Bell S.C."/>
            <person name="Webster N.S."/>
        </authorList>
    </citation>
    <scope>NUCLEOTIDE SEQUENCE</scope>
    <source>
        <strain evidence="2">SB0676_bin_10</strain>
    </source>
</reference>
<dbReference type="GO" id="GO:0016881">
    <property type="term" value="F:acid-amino acid ligase activity"/>
    <property type="evidence" value="ECO:0007669"/>
    <property type="project" value="InterPro"/>
</dbReference>
<dbReference type="Pfam" id="PF01225">
    <property type="entry name" value="Mur_ligase"/>
    <property type="match status" value="1"/>
</dbReference>
<dbReference type="AlphaFoldDB" id="A0A6B1FEC9"/>
<proteinExistence type="predicted"/>
<dbReference type="EMBL" id="VYDO01000214">
    <property type="protein sequence ID" value="MYG38622.1"/>
    <property type="molecule type" value="Genomic_DNA"/>
</dbReference>
<dbReference type="InterPro" id="IPR050061">
    <property type="entry name" value="MurCDEF_pg_biosynth"/>
</dbReference>
<evidence type="ECO:0000259" key="1">
    <source>
        <dbReference type="Pfam" id="PF01225"/>
    </source>
</evidence>
<keyword evidence="2" id="KW-0436">Ligase</keyword>
<dbReference type="PANTHER" id="PTHR43445">
    <property type="entry name" value="UDP-N-ACETYLMURAMATE--L-ALANINE LIGASE-RELATED"/>
    <property type="match status" value="1"/>
</dbReference>
<gene>
    <name evidence="2" type="ORF">F4162_06550</name>
</gene>
<name>A0A6B1FEC9_9SYNE</name>
<dbReference type="Gene3D" id="3.40.50.720">
    <property type="entry name" value="NAD(P)-binding Rossmann-like Domain"/>
    <property type="match status" value="1"/>
</dbReference>
<dbReference type="InterPro" id="IPR000713">
    <property type="entry name" value="Mur_ligase_N"/>
</dbReference>